<dbReference type="Proteomes" id="UP000597341">
    <property type="component" value="Unassembled WGS sequence"/>
</dbReference>
<name>A0ABQ3HNC0_9ACTN</name>
<evidence type="ECO:0008006" key="7">
    <source>
        <dbReference type="Google" id="ProtNLM"/>
    </source>
</evidence>
<keyword evidence="2" id="KW-0805">Transcription regulation</keyword>
<keyword evidence="6" id="KW-1185">Reference proteome</keyword>
<reference evidence="6" key="1">
    <citation type="journal article" date="2019" name="Int. J. Syst. Evol. Microbiol.">
        <title>The Global Catalogue of Microorganisms (GCM) 10K type strain sequencing project: providing services to taxonomists for standard genome sequencing and annotation.</title>
        <authorList>
            <consortium name="The Broad Institute Genomics Platform"/>
            <consortium name="The Broad Institute Genome Sequencing Center for Infectious Disease"/>
            <person name="Wu L."/>
            <person name="Ma J."/>
        </authorList>
    </citation>
    <scope>NUCLEOTIDE SEQUENCE [LARGE SCALE GENOMIC DNA]</scope>
    <source>
        <strain evidence="6">CGMCC 1.12791</strain>
    </source>
</reference>
<dbReference type="InterPro" id="IPR036388">
    <property type="entry name" value="WH-like_DNA-bd_sf"/>
</dbReference>
<comment type="caution">
    <text evidence="5">The sequence shown here is derived from an EMBL/GenBank/DDBJ whole genome shotgun (WGS) entry which is preliminary data.</text>
</comment>
<evidence type="ECO:0000313" key="5">
    <source>
        <dbReference type="EMBL" id="GHE19183.1"/>
    </source>
</evidence>
<dbReference type="InterPro" id="IPR005650">
    <property type="entry name" value="BlaI_family"/>
</dbReference>
<comment type="similarity">
    <text evidence="1">Belongs to the BlaI transcriptional regulatory family.</text>
</comment>
<dbReference type="Gene3D" id="6.10.140.850">
    <property type="match status" value="1"/>
</dbReference>
<dbReference type="EMBL" id="BNAD01000019">
    <property type="protein sequence ID" value="GHE19183.1"/>
    <property type="molecule type" value="Genomic_DNA"/>
</dbReference>
<evidence type="ECO:0000256" key="4">
    <source>
        <dbReference type="ARBA" id="ARBA00023163"/>
    </source>
</evidence>
<evidence type="ECO:0000256" key="1">
    <source>
        <dbReference type="ARBA" id="ARBA00011046"/>
    </source>
</evidence>
<organism evidence="5 6">
    <name type="scientific">Nocardioides flavus</name>
    <name type="common">ex Wang et al. 2016</name>
    <dbReference type="NCBI Taxonomy" id="2058780"/>
    <lineage>
        <taxon>Bacteria</taxon>
        <taxon>Bacillati</taxon>
        <taxon>Actinomycetota</taxon>
        <taxon>Actinomycetes</taxon>
        <taxon>Propionibacteriales</taxon>
        <taxon>Nocardioidaceae</taxon>
        <taxon>Nocardioides</taxon>
    </lineage>
</organism>
<dbReference type="SUPFAM" id="SSF46785">
    <property type="entry name" value="Winged helix' DNA-binding domain"/>
    <property type="match status" value="1"/>
</dbReference>
<dbReference type="RefSeq" id="WP_191281060.1">
    <property type="nucleotide sequence ID" value="NZ_BNAD01000019.1"/>
</dbReference>
<dbReference type="Pfam" id="PF03965">
    <property type="entry name" value="Penicillinase_R"/>
    <property type="match status" value="1"/>
</dbReference>
<dbReference type="PIRSF" id="PIRSF019455">
    <property type="entry name" value="CopR_AtkY"/>
    <property type="match status" value="1"/>
</dbReference>
<evidence type="ECO:0000256" key="2">
    <source>
        <dbReference type="ARBA" id="ARBA00023015"/>
    </source>
</evidence>
<dbReference type="InterPro" id="IPR036390">
    <property type="entry name" value="WH_DNA-bd_sf"/>
</dbReference>
<keyword evidence="4" id="KW-0804">Transcription</keyword>
<evidence type="ECO:0000313" key="6">
    <source>
        <dbReference type="Proteomes" id="UP000597341"/>
    </source>
</evidence>
<dbReference type="Gene3D" id="1.10.10.10">
    <property type="entry name" value="Winged helix-like DNA-binding domain superfamily/Winged helix DNA-binding domain"/>
    <property type="match status" value="1"/>
</dbReference>
<sequence>MRSFGDLEARIMDAIWRADEPLTVQQVVDALAAAHHEVAYTTAITVIERLRAKGWLDRERKGRSFLYGATRDEAQYTAWLMEQALDTTSDRSAALLMFTGTLNEAEVEALRTALHGMDESNRGSL</sequence>
<protein>
    <recommendedName>
        <fullName evidence="7">BlaI/MecI/CopY family transcriptional regulator</fullName>
    </recommendedName>
</protein>
<gene>
    <name evidence="5" type="ORF">GCM10011376_37930</name>
</gene>
<proteinExistence type="inferred from homology"/>
<keyword evidence="3" id="KW-0238">DNA-binding</keyword>
<evidence type="ECO:0000256" key="3">
    <source>
        <dbReference type="ARBA" id="ARBA00023125"/>
    </source>
</evidence>
<accession>A0ABQ3HNC0</accession>